<accession>A0ABN2HXC0</accession>
<comment type="caution">
    <text evidence="2">The sequence shown here is derived from an EMBL/GenBank/DDBJ whole genome shotgun (WGS) entry which is preliminary data.</text>
</comment>
<dbReference type="SUPFAM" id="SSF63829">
    <property type="entry name" value="Calcium-dependent phosphotriesterase"/>
    <property type="match status" value="1"/>
</dbReference>
<name>A0ABN2HXC0_9ACTN</name>
<keyword evidence="3" id="KW-1185">Reference proteome</keyword>
<feature type="chain" id="PRO_5047400931" description="SMP-30/Gluconolactonase/LRE-like region domain-containing protein" evidence="1">
    <location>
        <begin position="34"/>
        <end position="302"/>
    </location>
</feature>
<proteinExistence type="predicted"/>
<protein>
    <recommendedName>
        <fullName evidence="4">SMP-30/Gluconolactonase/LRE-like region domain-containing protein</fullName>
    </recommendedName>
</protein>
<evidence type="ECO:0000313" key="3">
    <source>
        <dbReference type="Proteomes" id="UP001500618"/>
    </source>
</evidence>
<dbReference type="Proteomes" id="UP001500618">
    <property type="component" value="Unassembled WGS sequence"/>
</dbReference>
<organism evidence="2 3">
    <name type="scientific">Fodinicola feengrottensis</name>
    <dbReference type="NCBI Taxonomy" id="435914"/>
    <lineage>
        <taxon>Bacteria</taxon>
        <taxon>Bacillati</taxon>
        <taxon>Actinomycetota</taxon>
        <taxon>Actinomycetes</taxon>
        <taxon>Mycobacteriales</taxon>
        <taxon>Fodinicola</taxon>
    </lineage>
</organism>
<dbReference type="EMBL" id="BAAANY010000020">
    <property type="protein sequence ID" value="GAA1695154.1"/>
    <property type="molecule type" value="Genomic_DNA"/>
</dbReference>
<dbReference type="Gene3D" id="2.120.10.30">
    <property type="entry name" value="TolB, C-terminal domain"/>
    <property type="match status" value="2"/>
</dbReference>
<feature type="signal peptide" evidence="1">
    <location>
        <begin position="1"/>
        <end position="33"/>
    </location>
</feature>
<sequence>MLTSRIGVRRWALVAAVAVGVGVMTGAAQPVSAATTACDTKATVSTFHADAGTWYENLEFDGQGGVWIANLTGNRVERYSATGTLLSTVDVRAPGALRKGPDGLIYVNSGDDQSGHAEIVRFDPAHLDRPPTTYATGLMNANGSGFDRAGNLYVADSNGSVVRIRPGGAIDDKWTTPIPSADGVAIAGGWLFTTSVLDPDSAVTRIPLSHPTDHQVVTKLSAGTSKNPDDLTMGRDGQLLVAAWGSGELYRVNPWTGRTCLLLSGLDKPTSLRFARNFGSYAPWRDLLVTESSGAILRLTLG</sequence>
<evidence type="ECO:0000313" key="2">
    <source>
        <dbReference type="EMBL" id="GAA1695154.1"/>
    </source>
</evidence>
<evidence type="ECO:0000256" key="1">
    <source>
        <dbReference type="SAM" id="SignalP"/>
    </source>
</evidence>
<keyword evidence="1" id="KW-0732">Signal</keyword>
<evidence type="ECO:0008006" key="4">
    <source>
        <dbReference type="Google" id="ProtNLM"/>
    </source>
</evidence>
<reference evidence="2 3" key="1">
    <citation type="journal article" date="2019" name="Int. J. Syst. Evol. Microbiol.">
        <title>The Global Catalogue of Microorganisms (GCM) 10K type strain sequencing project: providing services to taxonomists for standard genome sequencing and annotation.</title>
        <authorList>
            <consortium name="The Broad Institute Genomics Platform"/>
            <consortium name="The Broad Institute Genome Sequencing Center for Infectious Disease"/>
            <person name="Wu L."/>
            <person name="Ma J."/>
        </authorList>
    </citation>
    <scope>NUCLEOTIDE SEQUENCE [LARGE SCALE GENOMIC DNA]</scope>
    <source>
        <strain evidence="2 3">JCM 14718</strain>
    </source>
</reference>
<gene>
    <name evidence="2" type="ORF">GCM10009765_50480</name>
</gene>
<dbReference type="RefSeq" id="WP_279583103.1">
    <property type="nucleotide sequence ID" value="NZ_BAAANY010000020.1"/>
</dbReference>
<dbReference type="InterPro" id="IPR011042">
    <property type="entry name" value="6-blade_b-propeller_TolB-like"/>
</dbReference>